<dbReference type="InterPro" id="IPR027385">
    <property type="entry name" value="Beta-barrel_OMP"/>
</dbReference>
<comment type="subcellular location">
    <subcellularLocation>
        <location evidence="1">Cell outer membrane</location>
    </subcellularLocation>
</comment>
<dbReference type="EMBL" id="QFQD01000008">
    <property type="protein sequence ID" value="PZQ84585.1"/>
    <property type="molecule type" value="Genomic_DNA"/>
</dbReference>
<protein>
    <submittedName>
        <fullName evidence="8">Porin family protein</fullName>
    </submittedName>
</protein>
<dbReference type="Pfam" id="PF13505">
    <property type="entry name" value="OMP_b-brl"/>
    <property type="match status" value="1"/>
</dbReference>
<dbReference type="InterPro" id="IPR011250">
    <property type="entry name" value="OMP/PagP_B-barrel"/>
</dbReference>
<evidence type="ECO:0000256" key="2">
    <source>
        <dbReference type="ARBA" id="ARBA00022729"/>
    </source>
</evidence>
<gene>
    <name evidence="8" type="ORF">DI549_04285</name>
</gene>
<accession>A0A2W5RCK4</accession>
<evidence type="ECO:0000259" key="7">
    <source>
        <dbReference type="Pfam" id="PF13505"/>
    </source>
</evidence>
<dbReference type="PANTHER" id="PTHR34001:SF3">
    <property type="entry name" value="BLL7405 PROTEIN"/>
    <property type="match status" value="1"/>
</dbReference>
<dbReference type="Gene3D" id="2.40.160.20">
    <property type="match status" value="1"/>
</dbReference>
<comment type="caution">
    <text evidence="8">The sequence shown here is derived from an EMBL/GenBank/DDBJ whole genome shotgun (WGS) entry which is preliminary data.</text>
</comment>
<dbReference type="PANTHER" id="PTHR34001">
    <property type="entry name" value="BLL7405 PROTEIN"/>
    <property type="match status" value="1"/>
</dbReference>
<dbReference type="InterPro" id="IPR051692">
    <property type="entry name" value="OMP-like"/>
</dbReference>
<feature type="chain" id="PRO_5015856632" evidence="6">
    <location>
        <begin position="23"/>
        <end position="203"/>
    </location>
</feature>
<evidence type="ECO:0000256" key="1">
    <source>
        <dbReference type="ARBA" id="ARBA00004442"/>
    </source>
</evidence>
<dbReference type="Proteomes" id="UP000248887">
    <property type="component" value="Unassembled WGS sequence"/>
</dbReference>
<evidence type="ECO:0000313" key="9">
    <source>
        <dbReference type="Proteomes" id="UP000248887"/>
    </source>
</evidence>
<feature type="signal peptide" evidence="6">
    <location>
        <begin position="1"/>
        <end position="22"/>
    </location>
</feature>
<sequence>MNSKMIAGLALATALIATPAAAADLSYPQPNYGYAAAPAFTWTGFYLGANVGYGFGEADFSDDTDGFVGGIQAGYNWQFANNFVLGIEADLQGTNVGSPTYELDYFGTVRARAGFSINQVLLYGTAGFAYGKGTYELLGLSNSQTSTGWTVGGGGEYAFNSNWSVKAEYLYVDLGSEAYATVLGPIEVGTTTNILRAGVNYRF</sequence>
<feature type="domain" description="Outer membrane protein beta-barrel" evidence="7">
    <location>
        <begin position="11"/>
        <end position="203"/>
    </location>
</feature>
<reference evidence="8 9" key="1">
    <citation type="submission" date="2017-08" db="EMBL/GenBank/DDBJ databases">
        <title>Infants hospitalized years apart are colonized by the same room-sourced microbial strains.</title>
        <authorList>
            <person name="Brooks B."/>
            <person name="Olm M.R."/>
            <person name="Firek B.A."/>
            <person name="Baker R."/>
            <person name="Thomas B.C."/>
            <person name="Morowitz M.J."/>
            <person name="Banfield J.F."/>
        </authorList>
    </citation>
    <scope>NUCLEOTIDE SEQUENCE [LARGE SCALE GENOMIC DNA]</scope>
    <source>
        <strain evidence="8">S2_005_001_R2_27</strain>
    </source>
</reference>
<dbReference type="AlphaFoldDB" id="A0A2W5RCK4"/>
<dbReference type="SUPFAM" id="SSF56925">
    <property type="entry name" value="OMPA-like"/>
    <property type="match status" value="1"/>
</dbReference>
<keyword evidence="4" id="KW-0998">Cell outer membrane</keyword>
<keyword evidence="3" id="KW-0472">Membrane</keyword>
<proteinExistence type="inferred from homology"/>
<dbReference type="GO" id="GO:0009279">
    <property type="term" value="C:cell outer membrane"/>
    <property type="evidence" value="ECO:0007669"/>
    <property type="project" value="UniProtKB-SubCell"/>
</dbReference>
<keyword evidence="2 6" id="KW-0732">Signal</keyword>
<name>A0A2W5RCK4_ANCNO</name>
<evidence type="ECO:0000256" key="3">
    <source>
        <dbReference type="ARBA" id="ARBA00023136"/>
    </source>
</evidence>
<evidence type="ECO:0000256" key="6">
    <source>
        <dbReference type="SAM" id="SignalP"/>
    </source>
</evidence>
<evidence type="ECO:0000313" key="8">
    <source>
        <dbReference type="EMBL" id="PZQ84585.1"/>
    </source>
</evidence>
<evidence type="ECO:0000256" key="5">
    <source>
        <dbReference type="ARBA" id="ARBA00038306"/>
    </source>
</evidence>
<organism evidence="8 9">
    <name type="scientific">Ancylobacter novellus</name>
    <name type="common">Thiobacillus novellus</name>
    <dbReference type="NCBI Taxonomy" id="921"/>
    <lineage>
        <taxon>Bacteria</taxon>
        <taxon>Pseudomonadati</taxon>
        <taxon>Pseudomonadota</taxon>
        <taxon>Alphaproteobacteria</taxon>
        <taxon>Hyphomicrobiales</taxon>
        <taxon>Xanthobacteraceae</taxon>
        <taxon>Ancylobacter</taxon>
    </lineage>
</organism>
<evidence type="ECO:0000256" key="4">
    <source>
        <dbReference type="ARBA" id="ARBA00023237"/>
    </source>
</evidence>
<comment type="similarity">
    <text evidence="5">Belongs to the Omp25/RopB family.</text>
</comment>